<gene>
    <name evidence="14" type="ORF">HELGO_WM45626</name>
</gene>
<dbReference type="AlphaFoldDB" id="A0A6S6THM3"/>
<evidence type="ECO:0000256" key="4">
    <source>
        <dbReference type="ARBA" id="ARBA00022842"/>
    </source>
</evidence>
<evidence type="ECO:0000256" key="8">
    <source>
        <dbReference type="ARBA" id="ARBA00046318"/>
    </source>
</evidence>
<evidence type="ECO:0000256" key="10">
    <source>
        <dbReference type="PIRSR" id="PIRSR009407-1"/>
    </source>
</evidence>
<evidence type="ECO:0000256" key="3">
    <source>
        <dbReference type="ARBA" id="ARBA00022723"/>
    </source>
</evidence>
<dbReference type="PANTHER" id="PTHR36999">
    <property type="entry name" value="ISOCITRATE DEHYDROGENASE [NADP]"/>
    <property type="match status" value="1"/>
</dbReference>
<evidence type="ECO:0000256" key="6">
    <source>
        <dbReference type="ARBA" id="ARBA00023002"/>
    </source>
</evidence>
<dbReference type="SUPFAM" id="SSF53659">
    <property type="entry name" value="Isocitrate/Isopropylmalate dehydrogenase-like"/>
    <property type="match status" value="1"/>
</dbReference>
<evidence type="ECO:0000256" key="5">
    <source>
        <dbReference type="ARBA" id="ARBA00022857"/>
    </source>
</evidence>
<feature type="binding site" evidence="13">
    <location>
        <begin position="604"/>
        <end position="606"/>
    </location>
    <ligand>
        <name>NADP(+)</name>
        <dbReference type="ChEBI" id="CHEBI:58349"/>
    </ligand>
</feature>
<proteinExistence type="inferred from homology"/>
<feature type="site" description="Critical for catalysis" evidence="10">
    <location>
        <position position="258"/>
    </location>
</feature>
<feature type="binding site" evidence="12">
    <location>
        <position position="552"/>
    </location>
    <ligand>
        <name>Mg(2+)</name>
        <dbReference type="ChEBI" id="CHEBI:18420"/>
    </ligand>
</feature>
<feature type="binding site" evidence="12">
    <location>
        <position position="556"/>
    </location>
    <ligand>
        <name>Mg(2+)</name>
        <dbReference type="ChEBI" id="CHEBI:18420"/>
    </ligand>
</feature>
<feature type="binding site" evidence="13">
    <location>
        <position position="137"/>
    </location>
    <ligand>
        <name>NADP(+)</name>
        <dbReference type="ChEBI" id="CHEBI:58349"/>
    </ligand>
</feature>
<feature type="binding site" evidence="11">
    <location>
        <begin position="134"/>
        <end position="141"/>
    </location>
    <ligand>
        <name>substrate</name>
    </ligand>
</feature>
<feature type="binding site" evidence="13">
    <location>
        <begin position="588"/>
        <end position="589"/>
    </location>
    <ligand>
        <name>NADP(+)</name>
        <dbReference type="ChEBI" id="CHEBI:58349"/>
    </ligand>
</feature>
<comment type="catalytic activity">
    <reaction evidence="7 9">
        <text>D-threo-isocitrate + NADP(+) = 2-oxoglutarate + CO2 + NADPH</text>
        <dbReference type="Rhea" id="RHEA:19629"/>
        <dbReference type="ChEBI" id="CHEBI:15562"/>
        <dbReference type="ChEBI" id="CHEBI:16526"/>
        <dbReference type="ChEBI" id="CHEBI:16810"/>
        <dbReference type="ChEBI" id="CHEBI:57783"/>
        <dbReference type="ChEBI" id="CHEBI:58349"/>
        <dbReference type="EC" id="1.1.1.42"/>
    </reaction>
</comment>
<dbReference type="EC" id="1.1.1.42" evidence="9"/>
<comment type="similarity">
    <text evidence="8 9">Belongs to the monomeric-type IDH family.</text>
</comment>
<feature type="site" description="Critical for catalysis" evidence="10">
    <location>
        <position position="423"/>
    </location>
</feature>
<sequence length="744" mass="82363">MTDVSNTIIYTQTDEAPALATRSLLPIVQAFAKTAGINVETRDISLAGRILASFPEFLTEEQRAPDALKELGELTQSPDANIIKLPNISASIPQLRDVIAELQEKGYAIPAYPDAPEDDKEQDIKARYGKILGSAVNPVLREGNSDRRAPPSVKNYARKNPHSMGKWSMASRSHVAHMRGGDFYSSEKSLVVGDATDVRIEFVDKATQEVTVLKASTPLLAGEVIDGMFMSKKALRAFFEEHMEDARATKMLFSLHVKATMMKVSHPIVFGHAVTVFYKKLFDKWGDTFKEIGVNPNNGLGNVYMKIQELPQSKRAEIEADIRACYINRPEIAMVDSDRGISNLHVPSDVIVDASMPAMIRNSGKMWGADGKLKDTKAVIPESTYAMIYQEVINFCRTHGAFDPTTMGTVPNVGLMAQKAEEYGSHDKTFEMVADGTMRVVDKNSGETLLQHEVEEGDIWRMCQTKDEPIRDWVKLGVKRCRNSGTPAIFWLDRERAHDQQLRKKVVAYLKEHDTEGLDIRILSPVVAIRRTMERLIRGKDTISVTGNVLRDYLTDLFPILELGTSAKMLSIVPLMNGGGMFETGAGGSAPKHVQQLNEENYLRWDSLGEFLALAVSLEHMAEQTGNTRAGILGKTLDDATGMLLDNGKSPQRRLGQLDNRGSHFYLAMYWAQALAAQDDDAELKATFSKLAEQLTAEEARIVEELNAVQGQAVDIGGYYFPDEKAADEVMRPSAIFNAALASL</sequence>
<dbReference type="GO" id="GO:0006097">
    <property type="term" value="P:glyoxylate cycle"/>
    <property type="evidence" value="ECO:0007669"/>
    <property type="project" value="UniProtKB-KW"/>
</dbReference>
<dbReference type="EMBL" id="CACVAV010000255">
    <property type="protein sequence ID" value="CAA6815957.1"/>
    <property type="molecule type" value="Genomic_DNA"/>
</dbReference>
<evidence type="ECO:0000256" key="11">
    <source>
        <dbReference type="PIRSR" id="PIRSR009407-2"/>
    </source>
</evidence>
<dbReference type="GO" id="GO:0046872">
    <property type="term" value="F:metal ion binding"/>
    <property type="evidence" value="ECO:0007669"/>
    <property type="project" value="UniProtKB-KW"/>
</dbReference>
<feature type="binding site" evidence="13">
    <location>
        <begin position="84"/>
        <end position="89"/>
    </location>
    <ligand>
        <name>NADP(+)</name>
        <dbReference type="ChEBI" id="CHEBI:58349"/>
    </ligand>
</feature>
<feature type="binding site" evidence="11">
    <location>
        <position position="551"/>
    </location>
    <ligand>
        <name>D-threo-isocitrate</name>
        <dbReference type="ChEBI" id="CHEBI:15562"/>
    </ligand>
</feature>
<dbReference type="GO" id="GO:0004450">
    <property type="term" value="F:isocitrate dehydrogenase (NADP+) activity"/>
    <property type="evidence" value="ECO:0007669"/>
    <property type="project" value="UniProtKB-EC"/>
</dbReference>
<feature type="binding site" evidence="13">
    <location>
        <position position="653"/>
    </location>
    <ligand>
        <name>NADP(+)</name>
        <dbReference type="ChEBI" id="CHEBI:58349"/>
    </ligand>
</feature>
<feature type="binding site" evidence="13">
    <location>
        <position position="593"/>
    </location>
    <ligand>
        <name>NADP(+)</name>
        <dbReference type="ChEBI" id="CHEBI:58349"/>
    </ligand>
</feature>
<evidence type="ECO:0000256" key="1">
    <source>
        <dbReference type="ARBA" id="ARBA00022435"/>
    </source>
</evidence>
<keyword evidence="6 9" id="KW-0560">Oxidoreductase</keyword>
<comment type="cofactor">
    <cofactor evidence="12">
        <name>Mg(2+)</name>
        <dbReference type="ChEBI" id="CHEBI:18420"/>
    </cofactor>
    <cofactor evidence="12">
        <name>Mn(2+)</name>
        <dbReference type="ChEBI" id="CHEBI:29035"/>
    </cofactor>
    <text evidence="12">Binds 1 Mg(2+) or Mn(2+) ion per subunit.</text>
</comment>
<organism evidence="14">
    <name type="scientific">uncultured Thiotrichaceae bacterium</name>
    <dbReference type="NCBI Taxonomy" id="298394"/>
    <lineage>
        <taxon>Bacteria</taxon>
        <taxon>Pseudomonadati</taxon>
        <taxon>Pseudomonadota</taxon>
        <taxon>Gammaproteobacteria</taxon>
        <taxon>Thiotrichales</taxon>
        <taxon>Thiotrichaceae</taxon>
        <taxon>environmental samples</taxon>
    </lineage>
</organism>
<keyword evidence="3 12" id="KW-0479">Metal-binding</keyword>
<protein>
    <recommendedName>
        <fullName evidence="9">Isocitrate dehydrogenase [NADP]</fullName>
        <ecNumber evidence="9">1.1.1.42</ecNumber>
    </recommendedName>
    <alternativeName>
        <fullName evidence="9">Oxalosuccinate decarboxylase</fullName>
    </alternativeName>
</protein>
<dbReference type="GO" id="GO:0006099">
    <property type="term" value="P:tricarboxylic acid cycle"/>
    <property type="evidence" value="ECO:0007669"/>
    <property type="project" value="UniProtKB-KW"/>
</dbReference>
<evidence type="ECO:0000256" key="13">
    <source>
        <dbReference type="PIRSR" id="PIRSR009407-4"/>
    </source>
</evidence>
<dbReference type="NCBIfam" id="TIGR00178">
    <property type="entry name" value="monomer_idh"/>
    <property type="match status" value="1"/>
</dbReference>
<evidence type="ECO:0000256" key="2">
    <source>
        <dbReference type="ARBA" id="ARBA00022532"/>
    </source>
</evidence>
<name>A0A6S6THM3_9GAMM</name>
<dbReference type="PANTHER" id="PTHR36999:SF1">
    <property type="entry name" value="ISOCITRATE DEHYDROGENASE (NADP(+))"/>
    <property type="match status" value="1"/>
</dbReference>
<keyword evidence="2 9" id="KW-0816">Tricarboxylic acid cycle</keyword>
<dbReference type="InterPro" id="IPR004436">
    <property type="entry name" value="Isocitrate_DH_NADP_mono"/>
</dbReference>
<keyword evidence="4 12" id="KW-0460">Magnesium</keyword>
<evidence type="ECO:0000256" key="9">
    <source>
        <dbReference type="PIRNR" id="PIRNR009407"/>
    </source>
</evidence>
<keyword evidence="1 9" id="KW-0329">Glyoxylate bypass</keyword>
<evidence type="ECO:0000256" key="12">
    <source>
        <dbReference type="PIRSR" id="PIRSR009407-3"/>
    </source>
</evidence>
<evidence type="ECO:0000313" key="14">
    <source>
        <dbReference type="EMBL" id="CAA6815957.1"/>
    </source>
</evidence>
<accession>A0A6S6THM3</accession>
<dbReference type="Pfam" id="PF03971">
    <property type="entry name" value="IDH"/>
    <property type="match status" value="1"/>
</dbReference>
<evidence type="ECO:0000256" key="7">
    <source>
        <dbReference type="ARBA" id="ARBA00023554"/>
    </source>
</evidence>
<keyword evidence="5 9" id="KW-0521">NADP</keyword>
<feature type="binding site" evidence="11">
    <location>
        <position position="147"/>
    </location>
    <ligand>
        <name>D-threo-isocitrate</name>
        <dbReference type="ChEBI" id="CHEBI:15562"/>
    </ligand>
</feature>
<dbReference type="Gene3D" id="3.40.718.10">
    <property type="entry name" value="Isopropylmalate Dehydrogenase"/>
    <property type="match status" value="1"/>
</dbReference>
<dbReference type="PIRSF" id="PIRSF009407">
    <property type="entry name" value="IDH_monmr"/>
    <property type="match status" value="1"/>
</dbReference>
<reference evidence="14" key="1">
    <citation type="submission" date="2020-01" db="EMBL/GenBank/DDBJ databases">
        <authorList>
            <person name="Meier V. D."/>
            <person name="Meier V D."/>
        </authorList>
    </citation>
    <scope>NUCLEOTIDE SEQUENCE</scope>
    <source>
        <strain evidence="14">HLG_WM_MAG_08</strain>
    </source>
</reference>
<feature type="binding site" evidence="12">
    <location>
        <position position="353"/>
    </location>
    <ligand>
        <name>Mg(2+)</name>
        <dbReference type="ChEBI" id="CHEBI:18420"/>
    </ligand>
</feature>